<accession>A0A1E3AF11</accession>
<dbReference type="Gene3D" id="3.40.50.880">
    <property type="match status" value="1"/>
</dbReference>
<dbReference type="GO" id="GO:0005975">
    <property type="term" value="P:carbohydrate metabolic process"/>
    <property type="evidence" value="ECO:0007669"/>
    <property type="project" value="InterPro"/>
</dbReference>
<evidence type="ECO:0000256" key="6">
    <source>
        <dbReference type="PIRNR" id="PIRNR001084"/>
    </source>
</evidence>
<evidence type="ECO:0000256" key="1">
    <source>
        <dbReference type="ARBA" id="ARBA00001412"/>
    </source>
</evidence>
<dbReference type="GO" id="GO:0004565">
    <property type="term" value="F:beta-galactosidase activity"/>
    <property type="evidence" value="ECO:0007669"/>
    <property type="project" value="UniProtKB-EC"/>
</dbReference>
<name>A0A1E3AF11_9FIRM</name>
<dbReference type="RefSeq" id="WP_069152999.1">
    <property type="nucleotide sequence ID" value="NZ_MCGH01000002.1"/>
</dbReference>
<dbReference type="PATRIC" id="fig|1432052.4.peg.3586"/>
<dbReference type="CDD" id="cd03143">
    <property type="entry name" value="A4_beta-galactosidase_middle_domain"/>
    <property type="match status" value="1"/>
</dbReference>
<dbReference type="EMBL" id="MCGH01000002">
    <property type="protein sequence ID" value="ODM07328.1"/>
    <property type="molecule type" value="Genomic_DNA"/>
</dbReference>
<dbReference type="InterPro" id="IPR017853">
    <property type="entry name" value="GH"/>
</dbReference>
<gene>
    <name evidence="12" type="primary">bgaP_1</name>
    <name evidence="12" type="ORF">BEI61_03218</name>
</gene>
<feature type="binding site" evidence="9">
    <location>
        <position position="113"/>
    </location>
    <ligand>
        <name>Zn(2+)</name>
        <dbReference type="ChEBI" id="CHEBI:29105"/>
    </ligand>
</feature>
<evidence type="ECO:0000259" key="11">
    <source>
        <dbReference type="Pfam" id="PF08532"/>
    </source>
</evidence>
<keyword evidence="9" id="KW-0862">Zinc</keyword>
<comment type="similarity">
    <text evidence="2 6">Belongs to the glycosyl hydrolase 42 family.</text>
</comment>
<feature type="domain" description="Glycoside hydrolase family 42 N-terminal" evidence="10">
    <location>
        <begin position="12"/>
        <end position="380"/>
    </location>
</feature>
<dbReference type="AlphaFoldDB" id="A0A1E3AF11"/>
<feature type="binding site" evidence="9">
    <location>
        <position position="158"/>
    </location>
    <ligand>
        <name>Zn(2+)</name>
        <dbReference type="ChEBI" id="CHEBI:29105"/>
    </ligand>
</feature>
<feature type="active site" description="Nucleophile" evidence="7">
    <location>
        <position position="301"/>
    </location>
</feature>
<dbReference type="PIRSF" id="PIRSF001084">
    <property type="entry name" value="B-galactosidase"/>
    <property type="match status" value="1"/>
</dbReference>
<feature type="domain" description="Beta-galactosidase trimerisation" evidence="11">
    <location>
        <begin position="391"/>
        <end position="602"/>
    </location>
</feature>
<keyword evidence="9" id="KW-0479">Metal-binding</keyword>
<dbReference type="SUPFAM" id="SSF51445">
    <property type="entry name" value="(Trans)glycosidases"/>
    <property type="match status" value="1"/>
</dbReference>
<dbReference type="GO" id="GO:0046872">
    <property type="term" value="F:metal ion binding"/>
    <property type="evidence" value="ECO:0007669"/>
    <property type="project" value="UniProtKB-KW"/>
</dbReference>
<dbReference type="PANTHER" id="PTHR36447:SF1">
    <property type="entry name" value="BETA-GALACTOSIDASE GANA"/>
    <property type="match status" value="1"/>
</dbReference>
<feature type="binding site" evidence="8">
    <location>
        <position position="147"/>
    </location>
    <ligand>
        <name>substrate</name>
    </ligand>
</feature>
<dbReference type="PANTHER" id="PTHR36447">
    <property type="entry name" value="BETA-GALACTOSIDASE GANA"/>
    <property type="match status" value="1"/>
</dbReference>
<evidence type="ECO:0000256" key="7">
    <source>
        <dbReference type="PIRSR" id="PIRSR001084-1"/>
    </source>
</evidence>
<dbReference type="InterPro" id="IPR013780">
    <property type="entry name" value="Glyco_hydro_b"/>
</dbReference>
<dbReference type="Gene3D" id="2.60.40.1180">
    <property type="entry name" value="Golgi alpha-mannosidase II"/>
    <property type="match status" value="1"/>
</dbReference>
<feature type="binding site" evidence="9">
    <location>
        <position position="155"/>
    </location>
    <ligand>
        <name>Zn(2+)</name>
        <dbReference type="ChEBI" id="CHEBI:29105"/>
    </ligand>
</feature>
<dbReference type="EC" id="3.2.1.23" evidence="3 6"/>
<comment type="caution">
    <text evidence="12">The sequence shown here is derived from an EMBL/GenBank/DDBJ whole genome shotgun (WGS) entry which is preliminary data.</text>
</comment>
<reference evidence="12 13" key="1">
    <citation type="submission" date="2016-07" db="EMBL/GenBank/DDBJ databases">
        <title>Characterization of isolates of Eisenbergiella tayi derived from blood cultures, using whole genome sequencing.</title>
        <authorList>
            <person name="Burdz T."/>
            <person name="Wiebe D."/>
            <person name="Huynh C."/>
            <person name="Bernard K."/>
        </authorList>
    </citation>
    <scope>NUCLEOTIDE SEQUENCE [LARGE SCALE GENOMIC DNA]</scope>
    <source>
        <strain evidence="12 13">NML 110608</strain>
    </source>
</reference>
<evidence type="ECO:0000259" key="10">
    <source>
        <dbReference type="Pfam" id="PF02449"/>
    </source>
</evidence>
<dbReference type="SUPFAM" id="SSF52317">
    <property type="entry name" value="Class I glutamine amidotransferase-like"/>
    <property type="match status" value="1"/>
</dbReference>
<feature type="binding site" evidence="9">
    <location>
        <position position="153"/>
    </location>
    <ligand>
        <name>Zn(2+)</name>
        <dbReference type="ChEBI" id="CHEBI:29105"/>
    </ligand>
</feature>
<organism evidence="12 13">
    <name type="scientific">Eisenbergiella tayi</name>
    <dbReference type="NCBI Taxonomy" id="1432052"/>
    <lineage>
        <taxon>Bacteria</taxon>
        <taxon>Bacillati</taxon>
        <taxon>Bacillota</taxon>
        <taxon>Clostridia</taxon>
        <taxon>Lachnospirales</taxon>
        <taxon>Lachnospiraceae</taxon>
        <taxon>Eisenbergiella</taxon>
    </lineage>
</organism>
<dbReference type="InterPro" id="IPR003476">
    <property type="entry name" value="Glyco_hydro_42"/>
</dbReference>
<dbReference type="Pfam" id="PF02449">
    <property type="entry name" value="Glyco_hydro_42"/>
    <property type="match status" value="1"/>
</dbReference>
<dbReference type="Pfam" id="PF08532">
    <property type="entry name" value="Glyco_hydro_42M"/>
    <property type="match status" value="1"/>
</dbReference>
<evidence type="ECO:0000256" key="8">
    <source>
        <dbReference type="PIRSR" id="PIRSR001084-2"/>
    </source>
</evidence>
<keyword evidence="5 6" id="KW-0326">Glycosidase</keyword>
<evidence type="ECO:0000256" key="4">
    <source>
        <dbReference type="ARBA" id="ARBA00022801"/>
    </source>
</evidence>
<dbReference type="Proteomes" id="UP000094067">
    <property type="component" value="Unassembled WGS sequence"/>
</dbReference>
<dbReference type="Gene3D" id="3.20.20.80">
    <property type="entry name" value="Glycosidases"/>
    <property type="match status" value="1"/>
</dbReference>
<evidence type="ECO:0000256" key="2">
    <source>
        <dbReference type="ARBA" id="ARBA00005940"/>
    </source>
</evidence>
<evidence type="ECO:0000256" key="9">
    <source>
        <dbReference type="PIRSR" id="PIRSR001084-3"/>
    </source>
</evidence>
<feature type="active site" description="Proton donor" evidence="7">
    <location>
        <position position="148"/>
    </location>
</feature>
<proteinExistence type="inferred from homology"/>
<protein>
    <recommendedName>
        <fullName evidence="3 6">Beta-galactosidase</fullName>
        <shortName evidence="6">Beta-gal</shortName>
        <ecNumber evidence="3 6">3.2.1.23</ecNumber>
    </recommendedName>
</protein>
<evidence type="ECO:0000313" key="12">
    <source>
        <dbReference type="EMBL" id="ODM07328.1"/>
    </source>
</evidence>
<feature type="binding site" evidence="8">
    <location>
        <position position="109"/>
    </location>
    <ligand>
        <name>substrate</name>
    </ligand>
</feature>
<dbReference type="InterPro" id="IPR013529">
    <property type="entry name" value="Glyco_hydro_42_N"/>
</dbReference>
<keyword evidence="4 6" id="KW-0378">Hydrolase</keyword>
<comment type="catalytic activity">
    <reaction evidence="1 6">
        <text>Hydrolysis of terminal non-reducing beta-D-galactose residues in beta-D-galactosides.</text>
        <dbReference type="EC" id="3.2.1.23"/>
    </reaction>
</comment>
<evidence type="ECO:0000313" key="13">
    <source>
        <dbReference type="Proteomes" id="UP000094067"/>
    </source>
</evidence>
<evidence type="ECO:0000256" key="3">
    <source>
        <dbReference type="ARBA" id="ARBA00012756"/>
    </source>
</evidence>
<dbReference type="InterPro" id="IPR029062">
    <property type="entry name" value="Class_I_gatase-like"/>
</dbReference>
<sequence>MKKADRIYYGGDYNPDQWDDRTIEEDMRLFKKAGINLLTLPVFSWAKLEPDEGVYDFEWLDRIIDKIWEAGIHVCLATPTTAQPAWLSTRYPEVLPVDIAGRKRTHGMRVFFCVNSLKYRERAAAIAEEMAKRYAHHPALAMWHVSNEYGTYCYCPTCQAKFRVWLRRRYGTVEELNKRWHTTFWGRILTSFEEVTPPTELNDDYRFNPAIQLDYMRFVTDSTAECFRNEYEVLKRYNPEIPIQTNMSGYIKKLDQFTMTKDLDIVGWDNYPWPDDPPYFVAMKHDIMRGLKGGRSFVLTEQSPNQQNWQPYNLLKRPGEVRRLSYQAMAHGADTCLFFQMRQSIAGQEKFHGAIISHSGREDTRVFRECSLLGKELQSIGDTFLEGRTPARAGLLFDWNNWWALELASGPSKDMDYLKTVSLYYETLYRQNIPVDILSYGADLSSYDLILAPMLYMEKENAAERLQEFVKKGGTLITTVMSGLADENDRCVFGAYPGKLKEMLGIWVEETDALRPYEKNRMCLTDNLQLSEKEYDCGFLCDIIHPEGGAEVLASYKDDFYADTPCVTRNFFGKGRAYYIGTQPEQRFLEELVSHICNECGLQPLYPSSEGVELCLRVSDKAKTVFAINHNKTEAWVDFGPQKLTGLTDKKPLTGRISIAPGDVLTAKIETENNA</sequence>
<dbReference type="GO" id="GO:0009341">
    <property type="term" value="C:beta-galactosidase complex"/>
    <property type="evidence" value="ECO:0007669"/>
    <property type="project" value="InterPro"/>
</dbReference>
<feature type="binding site" evidence="8">
    <location>
        <position position="309"/>
    </location>
    <ligand>
        <name>substrate</name>
    </ligand>
</feature>
<evidence type="ECO:0000256" key="5">
    <source>
        <dbReference type="ARBA" id="ARBA00023295"/>
    </source>
</evidence>
<dbReference type="InterPro" id="IPR013738">
    <property type="entry name" value="Beta_galactosidase_Trimer"/>
</dbReference>